<dbReference type="OrthoDB" id="3771398at2759"/>
<dbReference type="Proteomes" id="UP000800040">
    <property type="component" value="Unassembled WGS sequence"/>
</dbReference>
<gene>
    <name evidence="1" type="ORF">BDW02DRAFT_513165</name>
</gene>
<accession>A0A6A5K0Q1</accession>
<evidence type="ECO:0000313" key="1">
    <source>
        <dbReference type="EMBL" id="KAF1828127.1"/>
    </source>
</evidence>
<keyword evidence="2" id="KW-1185">Reference proteome</keyword>
<feature type="non-terminal residue" evidence="1">
    <location>
        <position position="1"/>
    </location>
</feature>
<evidence type="ECO:0000313" key="2">
    <source>
        <dbReference type="Proteomes" id="UP000800040"/>
    </source>
</evidence>
<organism evidence="1 2">
    <name type="scientific">Decorospora gaudefroyi</name>
    <dbReference type="NCBI Taxonomy" id="184978"/>
    <lineage>
        <taxon>Eukaryota</taxon>
        <taxon>Fungi</taxon>
        <taxon>Dikarya</taxon>
        <taxon>Ascomycota</taxon>
        <taxon>Pezizomycotina</taxon>
        <taxon>Dothideomycetes</taxon>
        <taxon>Pleosporomycetidae</taxon>
        <taxon>Pleosporales</taxon>
        <taxon>Pleosporineae</taxon>
        <taxon>Pleosporaceae</taxon>
        <taxon>Decorospora</taxon>
    </lineage>
</organism>
<protein>
    <submittedName>
        <fullName evidence="1">Uncharacterized protein</fullName>
    </submittedName>
</protein>
<dbReference type="AlphaFoldDB" id="A0A6A5K0Q1"/>
<proteinExistence type="predicted"/>
<sequence length="117" mass="13044">APAADDNIVLAGGLETPIQEWGEVTIPLSTPNSIKTTTLKRVALIPSFFTSLVSLSRLELLDIYFDSSQNVLYRGGTPREDIAKLTRLGGHWLVMHRSQPARLVNNQILQIRRSYLT</sequence>
<name>A0A6A5K0Q1_9PLEO</name>
<dbReference type="EMBL" id="ML975662">
    <property type="protein sequence ID" value="KAF1828127.1"/>
    <property type="molecule type" value="Genomic_DNA"/>
</dbReference>
<reference evidence="1" key="1">
    <citation type="submission" date="2020-01" db="EMBL/GenBank/DDBJ databases">
        <authorList>
            <consortium name="DOE Joint Genome Institute"/>
            <person name="Haridas S."/>
            <person name="Albert R."/>
            <person name="Binder M."/>
            <person name="Bloem J."/>
            <person name="Labutti K."/>
            <person name="Salamov A."/>
            <person name="Andreopoulos B."/>
            <person name="Baker S.E."/>
            <person name="Barry K."/>
            <person name="Bills G."/>
            <person name="Bluhm B.H."/>
            <person name="Cannon C."/>
            <person name="Castanera R."/>
            <person name="Culley D.E."/>
            <person name="Daum C."/>
            <person name="Ezra D."/>
            <person name="Gonzalez J.B."/>
            <person name="Henrissat B."/>
            <person name="Kuo A."/>
            <person name="Liang C."/>
            <person name="Lipzen A."/>
            <person name="Lutzoni F."/>
            <person name="Magnuson J."/>
            <person name="Mondo S."/>
            <person name="Nolan M."/>
            <person name="Ohm R."/>
            <person name="Pangilinan J."/>
            <person name="Park H.-J."/>
            <person name="Ramirez L."/>
            <person name="Alfaro M."/>
            <person name="Sun H."/>
            <person name="Tritt A."/>
            <person name="Yoshinaga Y."/>
            <person name="Zwiers L.-H."/>
            <person name="Turgeon B.G."/>
            <person name="Goodwin S.B."/>
            <person name="Spatafora J.W."/>
            <person name="Crous P.W."/>
            <person name="Grigoriev I.V."/>
        </authorList>
    </citation>
    <scope>NUCLEOTIDE SEQUENCE</scope>
    <source>
        <strain evidence="1">P77</strain>
    </source>
</reference>